<comment type="caution">
    <text evidence="1">The sequence shown here is derived from an EMBL/GenBank/DDBJ whole genome shotgun (WGS) entry which is preliminary data.</text>
</comment>
<evidence type="ECO:0000313" key="2">
    <source>
        <dbReference type="Proteomes" id="UP000018837"/>
    </source>
</evidence>
<sequence length="173" mass="19375">MNTSLTIRSADADDLDAILSLFDTARRFMAANGNPSQWVEGYPNADIVRADIAHGNCYVCTPADRQTIVGTFVFILGEEPTYRLIEQGHWHADRPYGTIHRMASDGHTHGIARATFDYCAAQTDYLRIDTHADNRPMLRAITRYGFRPCGIIYVRDGSPRLAFDLERPSAGRP</sequence>
<dbReference type="InterPro" id="IPR016181">
    <property type="entry name" value="Acyl_CoA_acyltransferase"/>
</dbReference>
<accession>W2C5N9</accession>
<keyword evidence="1" id="KW-0808">Transferase</keyword>
<dbReference type="Proteomes" id="UP000018837">
    <property type="component" value="Unassembled WGS sequence"/>
</dbReference>
<dbReference type="PATRIC" id="fig|1411148.3.peg.1221"/>
<dbReference type="EMBL" id="AYUF01000434">
    <property type="protein sequence ID" value="ETK01802.1"/>
    <property type="molecule type" value="Genomic_DNA"/>
</dbReference>
<dbReference type="Gene3D" id="3.40.630.30">
    <property type="match status" value="1"/>
</dbReference>
<dbReference type="AlphaFoldDB" id="W2C5N9"/>
<name>W2C5N9_9BACT</name>
<protein>
    <submittedName>
        <fullName evidence="1">Acetyltransferase</fullName>
    </submittedName>
</protein>
<proteinExistence type="predicted"/>
<dbReference type="SUPFAM" id="SSF55729">
    <property type="entry name" value="Acyl-CoA N-acyltransferases (Nat)"/>
    <property type="match status" value="1"/>
</dbReference>
<gene>
    <name evidence="1" type="ORF">N425_07865</name>
</gene>
<reference evidence="1 2" key="1">
    <citation type="submission" date="2013-11" db="EMBL/GenBank/DDBJ databases">
        <title>Single cell genomics of uncultured Tannerella BU063 (oral taxon 286).</title>
        <authorList>
            <person name="Beall C.J."/>
            <person name="Campbell A.G."/>
            <person name="Griffen A.L."/>
            <person name="Podar M."/>
            <person name="Leys E.J."/>
        </authorList>
    </citation>
    <scope>NUCLEOTIDE SEQUENCE [LARGE SCALE GENOMIC DNA]</scope>
    <source>
        <strain evidence="1">Cell 2</strain>
    </source>
</reference>
<evidence type="ECO:0000313" key="1">
    <source>
        <dbReference type="EMBL" id="ETK01802.1"/>
    </source>
</evidence>
<dbReference type="GO" id="GO:0016740">
    <property type="term" value="F:transferase activity"/>
    <property type="evidence" value="ECO:0007669"/>
    <property type="project" value="UniProtKB-KW"/>
</dbReference>
<organism evidence="1 2">
    <name type="scientific">Tannerella sp. oral taxon BU063 isolate Cell 2</name>
    <dbReference type="NCBI Taxonomy" id="1411148"/>
    <lineage>
        <taxon>Bacteria</taxon>
        <taxon>Pseudomonadati</taxon>
        <taxon>Bacteroidota</taxon>
        <taxon>Bacteroidia</taxon>
        <taxon>Bacteroidales</taxon>
        <taxon>Tannerellaceae</taxon>
        <taxon>Tannerella</taxon>
    </lineage>
</organism>